<keyword evidence="2" id="KW-1185">Reference proteome</keyword>
<evidence type="ECO:0000313" key="1">
    <source>
        <dbReference type="EMBL" id="GFK92243.1"/>
    </source>
</evidence>
<reference evidence="1 2" key="1">
    <citation type="submission" date="2020-04" db="EMBL/GenBank/DDBJ databases">
        <authorList>
            <consortium name="Desulfovibrio sp. FSS-1 genome sequencing consortium"/>
            <person name="Shimoshige H."/>
            <person name="Kobayashi H."/>
            <person name="Maekawa T."/>
        </authorList>
    </citation>
    <scope>NUCLEOTIDE SEQUENCE [LARGE SCALE GENOMIC DNA]</scope>
    <source>
        <strain evidence="1 2">SIID29052-01</strain>
    </source>
</reference>
<reference evidence="1 2" key="2">
    <citation type="submission" date="2020-05" db="EMBL/GenBank/DDBJ databases">
        <title>Draft genome sequence of Desulfovibrio sp. strainFSS-1.</title>
        <authorList>
            <person name="Shimoshige H."/>
            <person name="Kobayashi H."/>
            <person name="Maekawa T."/>
        </authorList>
    </citation>
    <scope>NUCLEOTIDE SEQUENCE [LARGE SCALE GENOMIC DNA]</scope>
    <source>
        <strain evidence="1 2">SIID29052-01</strain>
    </source>
</reference>
<name>A0A6V8LHQ6_9BACT</name>
<comment type="caution">
    <text evidence="1">The sequence shown here is derived from an EMBL/GenBank/DDBJ whole genome shotgun (WGS) entry which is preliminary data.</text>
</comment>
<sequence length="157" mass="17654">MHLVRLGEHKLYDCWMPMIFQGRYFVVEQAYRMRFVSVFTLRNGRISFEFLRNVPQQSKRSRCLTTPEKIVSLAGGRKGLLYSVSHRGPFLMELHLPEGGVVQAHGLDGSLLVNGFHMECPTFDGTKACCLVTDQGGIACNPRLPLELACLVSLEPI</sequence>
<evidence type="ECO:0000313" key="2">
    <source>
        <dbReference type="Proteomes" id="UP000494245"/>
    </source>
</evidence>
<proteinExistence type="predicted"/>
<organism evidence="1 2">
    <name type="scientific">Fundidesulfovibrio magnetotacticus</name>
    <dbReference type="NCBI Taxonomy" id="2730080"/>
    <lineage>
        <taxon>Bacteria</taxon>
        <taxon>Pseudomonadati</taxon>
        <taxon>Thermodesulfobacteriota</taxon>
        <taxon>Desulfovibrionia</taxon>
        <taxon>Desulfovibrionales</taxon>
        <taxon>Desulfovibrionaceae</taxon>
        <taxon>Fundidesulfovibrio</taxon>
    </lineage>
</organism>
<dbReference type="Proteomes" id="UP000494245">
    <property type="component" value="Unassembled WGS sequence"/>
</dbReference>
<dbReference type="AlphaFoldDB" id="A0A6V8LHQ6"/>
<dbReference type="RefSeq" id="WP_173080201.1">
    <property type="nucleotide sequence ID" value="NZ_BLTE01000001.1"/>
</dbReference>
<dbReference type="EMBL" id="BLTE01000001">
    <property type="protein sequence ID" value="GFK92243.1"/>
    <property type="molecule type" value="Genomic_DNA"/>
</dbReference>
<gene>
    <name evidence="1" type="ORF">NNJEOMEG_00065</name>
</gene>
<protein>
    <submittedName>
        <fullName evidence="1">Uncharacterized protein</fullName>
    </submittedName>
</protein>
<accession>A0A6V8LHQ6</accession>